<dbReference type="EMBL" id="UOEC01000209">
    <property type="protein sequence ID" value="VAW03285.1"/>
    <property type="molecule type" value="Genomic_DNA"/>
</dbReference>
<evidence type="ECO:0000256" key="2">
    <source>
        <dbReference type="ARBA" id="ARBA00022695"/>
    </source>
</evidence>
<keyword evidence="1 3" id="KW-0808">Transferase</keyword>
<dbReference type="NCBIfam" id="TIGR00466">
    <property type="entry name" value="kdsB"/>
    <property type="match status" value="1"/>
</dbReference>
<dbReference type="Pfam" id="PF02348">
    <property type="entry name" value="CTP_transf_3"/>
    <property type="match status" value="1"/>
</dbReference>
<evidence type="ECO:0000256" key="1">
    <source>
        <dbReference type="ARBA" id="ARBA00022679"/>
    </source>
</evidence>
<dbReference type="SUPFAM" id="SSF53448">
    <property type="entry name" value="Nucleotide-diphospho-sugar transferases"/>
    <property type="match status" value="1"/>
</dbReference>
<dbReference type="PANTHER" id="PTHR42866:SF2">
    <property type="entry name" value="3-DEOXY-MANNO-OCTULOSONATE CYTIDYLYLTRANSFERASE, MITOCHONDRIAL"/>
    <property type="match status" value="1"/>
</dbReference>
<dbReference type="InterPro" id="IPR004528">
    <property type="entry name" value="KdsB"/>
</dbReference>
<dbReference type="InterPro" id="IPR003329">
    <property type="entry name" value="Cytidylyl_trans"/>
</dbReference>
<dbReference type="CDD" id="cd02517">
    <property type="entry name" value="CMP-KDO-Synthetase"/>
    <property type="match status" value="1"/>
</dbReference>
<dbReference type="NCBIfam" id="NF003952">
    <property type="entry name" value="PRK05450.1-5"/>
    <property type="match status" value="1"/>
</dbReference>
<proteinExistence type="predicted"/>
<reference evidence="3" key="1">
    <citation type="submission" date="2018-06" db="EMBL/GenBank/DDBJ databases">
        <authorList>
            <person name="Zhirakovskaya E."/>
        </authorList>
    </citation>
    <scope>NUCLEOTIDE SEQUENCE</scope>
</reference>
<accession>A0A3B0SAL2</accession>
<dbReference type="Gene3D" id="3.90.550.10">
    <property type="entry name" value="Spore Coat Polysaccharide Biosynthesis Protein SpsA, Chain A"/>
    <property type="match status" value="1"/>
</dbReference>
<evidence type="ECO:0000313" key="3">
    <source>
        <dbReference type="EMBL" id="VAW03285.1"/>
    </source>
</evidence>
<dbReference type="PANTHER" id="PTHR42866">
    <property type="entry name" value="3-DEOXY-MANNO-OCTULOSONATE CYTIDYLYLTRANSFERASE"/>
    <property type="match status" value="1"/>
</dbReference>
<dbReference type="GO" id="GO:0008690">
    <property type="term" value="F:3-deoxy-manno-octulosonate cytidylyltransferase activity"/>
    <property type="evidence" value="ECO:0007669"/>
    <property type="project" value="UniProtKB-EC"/>
</dbReference>
<keyword evidence="2 3" id="KW-0548">Nucleotidyltransferase</keyword>
<dbReference type="GO" id="GO:0005829">
    <property type="term" value="C:cytosol"/>
    <property type="evidence" value="ECO:0007669"/>
    <property type="project" value="TreeGrafter"/>
</dbReference>
<sequence length="253" mass="27432">MSVPPPDSSNTIIIVPSRMASARLPGKPLADICGMPMIVQVWHRAKQAKIGKVLVAAAEDEIANTVRLAGGDAILTDANLPSGSDRVAQALAMRDVERRYEYIVNLQGDLPTIDPKAIRACLGAFLTHDADIATLVSQIDNEEDIANLNVVKAVTNFSDGASTGLATDFVRNDGNDMQAPYWHHIGIYAYRRAALEKFVQLPVSQREKDRSLEQMRALDNGMKIAVSRVDTVPFGVDTPADLERARATLADKG</sequence>
<name>A0A3B0SAL2_9ZZZZ</name>
<dbReference type="NCBIfam" id="NF003948">
    <property type="entry name" value="PRK05450.1-1"/>
    <property type="match status" value="1"/>
</dbReference>
<gene>
    <name evidence="3" type="ORF">MNBD_ALPHA08-1753</name>
</gene>
<protein>
    <submittedName>
        <fullName evidence="3">3-deoxy-manno-octulosonate cytidylyltransferase</fullName>
        <ecNumber evidence="3">2.7.7.38</ecNumber>
    </submittedName>
</protein>
<organism evidence="3">
    <name type="scientific">hydrothermal vent metagenome</name>
    <dbReference type="NCBI Taxonomy" id="652676"/>
    <lineage>
        <taxon>unclassified sequences</taxon>
        <taxon>metagenomes</taxon>
        <taxon>ecological metagenomes</taxon>
    </lineage>
</organism>
<dbReference type="AlphaFoldDB" id="A0A3B0SAL2"/>
<dbReference type="EC" id="2.7.7.38" evidence="3"/>
<dbReference type="InterPro" id="IPR029044">
    <property type="entry name" value="Nucleotide-diphossugar_trans"/>
</dbReference>